<dbReference type="InterPro" id="IPR035093">
    <property type="entry name" value="RelE/ParE_toxin_dom_sf"/>
</dbReference>
<dbReference type="EMBL" id="CAICSX020000001">
    <property type="protein sequence ID" value="CAD0211177.1"/>
    <property type="molecule type" value="Genomic_DNA"/>
</dbReference>
<dbReference type="Proteomes" id="UP000528185">
    <property type="component" value="Unassembled WGS sequence"/>
</dbReference>
<reference evidence="2 3" key="1">
    <citation type="submission" date="2020-06" db="EMBL/GenBank/DDBJ databases">
        <authorList>
            <person name="De Coninck B."/>
            <person name="Ibrahim H."/>
        </authorList>
    </citation>
    <scope>NUCLEOTIDE SEQUENCE [LARGE SCALE GENOMIC DNA]</scope>
    <source>
        <strain evidence="2">Ag_rhizogenes_K599</strain>
    </source>
</reference>
<dbReference type="Gene3D" id="3.30.2310.20">
    <property type="entry name" value="RelE-like"/>
    <property type="match status" value="1"/>
</dbReference>
<sequence>MKQIAYSKSALKVLRRLPSNEAKRITSKIEQYASDPKSLANNIKALVGSPYIRLRVADWRIIMDDQGNVLEVLKIGPRGSVYE</sequence>
<dbReference type="InterPro" id="IPR007712">
    <property type="entry name" value="RelE/ParE_toxin"/>
</dbReference>
<accession>A0AAN2DCG6</accession>
<proteinExistence type="predicted"/>
<organism evidence="2 3">
    <name type="scientific">Rhizobium rhizogenes</name>
    <name type="common">Agrobacterium rhizogenes</name>
    <dbReference type="NCBI Taxonomy" id="359"/>
    <lineage>
        <taxon>Bacteria</taxon>
        <taxon>Pseudomonadati</taxon>
        <taxon>Pseudomonadota</taxon>
        <taxon>Alphaproteobacteria</taxon>
        <taxon>Hyphomicrobiales</taxon>
        <taxon>Rhizobiaceae</taxon>
        <taxon>Rhizobium/Agrobacterium group</taxon>
        <taxon>Rhizobium</taxon>
    </lineage>
</organism>
<dbReference type="Pfam" id="PF05016">
    <property type="entry name" value="ParE_toxin"/>
    <property type="match status" value="1"/>
</dbReference>
<evidence type="ECO:0008006" key="4">
    <source>
        <dbReference type="Google" id="ProtNLM"/>
    </source>
</evidence>
<evidence type="ECO:0000313" key="2">
    <source>
        <dbReference type="EMBL" id="CAD0211177.1"/>
    </source>
</evidence>
<dbReference type="RefSeq" id="WP_065115651.1">
    <property type="nucleotide sequence ID" value="NZ_CAICSX020000001.1"/>
</dbReference>
<gene>
    <name evidence="2" type="ORF">AGRHK599_LOCUS1202</name>
</gene>
<name>A0AAN2DCG6_RHIRH</name>
<dbReference type="AlphaFoldDB" id="A0AAN2DCG6"/>
<keyword evidence="1" id="KW-1277">Toxin-antitoxin system</keyword>
<dbReference type="SUPFAM" id="SSF143011">
    <property type="entry name" value="RelE-like"/>
    <property type="match status" value="1"/>
</dbReference>
<evidence type="ECO:0000256" key="1">
    <source>
        <dbReference type="ARBA" id="ARBA00022649"/>
    </source>
</evidence>
<dbReference type="KEGG" id="aro:B0909_05675"/>
<comment type="caution">
    <text evidence="2">The sequence shown here is derived from an EMBL/GenBank/DDBJ whole genome shotgun (WGS) entry which is preliminary data.</text>
</comment>
<evidence type="ECO:0000313" key="3">
    <source>
        <dbReference type="Proteomes" id="UP000528185"/>
    </source>
</evidence>
<protein>
    <recommendedName>
        <fullName evidence="4">Type II toxin-antitoxin system RelE/ParE family toxin</fullName>
    </recommendedName>
</protein>